<evidence type="ECO:0000313" key="2">
    <source>
        <dbReference type="EMBL" id="KAF2577216.1"/>
    </source>
</evidence>
<proteinExistence type="predicted"/>
<reference evidence="2" key="1">
    <citation type="submission" date="2019-12" db="EMBL/GenBank/DDBJ databases">
        <title>Genome sequencing and annotation of Brassica cretica.</title>
        <authorList>
            <person name="Studholme D.J."/>
            <person name="Sarris P.F."/>
        </authorList>
    </citation>
    <scope>NUCLEOTIDE SEQUENCE</scope>
    <source>
        <strain evidence="2">PFS-001/15</strain>
        <tissue evidence="2">Leaf</tissue>
    </source>
</reference>
<keyword evidence="1" id="KW-0472">Membrane</keyword>
<gene>
    <name evidence="2" type="ORF">F2Q68_00006096</name>
</gene>
<organism evidence="2 3">
    <name type="scientific">Brassica cretica</name>
    <name type="common">Mustard</name>
    <dbReference type="NCBI Taxonomy" id="69181"/>
    <lineage>
        <taxon>Eukaryota</taxon>
        <taxon>Viridiplantae</taxon>
        <taxon>Streptophyta</taxon>
        <taxon>Embryophyta</taxon>
        <taxon>Tracheophyta</taxon>
        <taxon>Spermatophyta</taxon>
        <taxon>Magnoliopsida</taxon>
        <taxon>eudicotyledons</taxon>
        <taxon>Gunneridae</taxon>
        <taxon>Pentapetalae</taxon>
        <taxon>rosids</taxon>
        <taxon>malvids</taxon>
        <taxon>Brassicales</taxon>
        <taxon>Brassicaceae</taxon>
        <taxon>Brassiceae</taxon>
        <taxon>Brassica</taxon>
    </lineage>
</organism>
<feature type="transmembrane region" description="Helical" evidence="1">
    <location>
        <begin position="196"/>
        <end position="216"/>
    </location>
</feature>
<dbReference type="AlphaFoldDB" id="A0A8S9J7H8"/>
<comment type="caution">
    <text evidence="2">The sequence shown here is derived from an EMBL/GenBank/DDBJ whole genome shotgun (WGS) entry which is preliminary data.</text>
</comment>
<name>A0A8S9J7H8_BRACR</name>
<protein>
    <submittedName>
        <fullName evidence="2">Uncharacterized protein</fullName>
    </submittedName>
</protein>
<feature type="transmembrane region" description="Helical" evidence="1">
    <location>
        <begin position="222"/>
        <end position="243"/>
    </location>
</feature>
<sequence>MYCCEITGVDAKMKDGVLKSGFCDFYEVEIVENVVTMMKVEEESEKEVSLDDVNLQNGSFMVVDDDSQADKRSSLYVTDVCSFEAYRKAFKSAENRSFKLKARGFGDALKERCRVAALAAGSEFTCAVAALIPGSSSGSGSSTMVVVAASAATGAGAGRPLLLTGVGDVGGFKYGYCKHSEEEKERERYIRLENTHVINAVSVAGSMVTCAVAALIAGSGSFSSTVVVVAASAAGGGRALLLVDRGRKAFPVSCVNSML</sequence>
<keyword evidence="1" id="KW-0812">Transmembrane</keyword>
<evidence type="ECO:0000256" key="1">
    <source>
        <dbReference type="SAM" id="Phobius"/>
    </source>
</evidence>
<keyword evidence="1" id="KW-1133">Transmembrane helix</keyword>
<accession>A0A8S9J7H8</accession>
<evidence type="ECO:0000313" key="3">
    <source>
        <dbReference type="Proteomes" id="UP000712281"/>
    </source>
</evidence>
<dbReference type="EMBL" id="QGKW02001660">
    <property type="protein sequence ID" value="KAF2577216.1"/>
    <property type="molecule type" value="Genomic_DNA"/>
</dbReference>
<dbReference type="Proteomes" id="UP000712281">
    <property type="component" value="Unassembled WGS sequence"/>
</dbReference>